<comment type="caution">
    <text evidence="2">The sequence shown here is derived from an EMBL/GenBank/DDBJ whole genome shotgun (WGS) entry which is preliminary data.</text>
</comment>
<dbReference type="Proteomes" id="UP001153269">
    <property type="component" value="Unassembled WGS sequence"/>
</dbReference>
<name>A0A9N7U9D2_PLEPL</name>
<evidence type="ECO:0000313" key="3">
    <source>
        <dbReference type="Proteomes" id="UP001153269"/>
    </source>
</evidence>
<dbReference type="EMBL" id="CADEAL010000980">
    <property type="protein sequence ID" value="CAB1427599.1"/>
    <property type="molecule type" value="Genomic_DNA"/>
</dbReference>
<gene>
    <name evidence="2" type="ORF">PLEPLA_LOCUS15540</name>
</gene>
<organism evidence="2 3">
    <name type="scientific">Pleuronectes platessa</name>
    <name type="common">European plaice</name>
    <dbReference type="NCBI Taxonomy" id="8262"/>
    <lineage>
        <taxon>Eukaryota</taxon>
        <taxon>Metazoa</taxon>
        <taxon>Chordata</taxon>
        <taxon>Craniata</taxon>
        <taxon>Vertebrata</taxon>
        <taxon>Euteleostomi</taxon>
        <taxon>Actinopterygii</taxon>
        <taxon>Neopterygii</taxon>
        <taxon>Teleostei</taxon>
        <taxon>Neoteleostei</taxon>
        <taxon>Acanthomorphata</taxon>
        <taxon>Carangaria</taxon>
        <taxon>Pleuronectiformes</taxon>
        <taxon>Pleuronectoidei</taxon>
        <taxon>Pleuronectidae</taxon>
        <taxon>Pleuronectes</taxon>
    </lineage>
</organism>
<accession>A0A9N7U9D2</accession>
<keyword evidence="3" id="KW-1185">Reference proteome</keyword>
<proteinExistence type="predicted"/>
<dbReference type="AlphaFoldDB" id="A0A9N7U9D2"/>
<reference evidence="2" key="1">
    <citation type="submission" date="2020-03" db="EMBL/GenBank/DDBJ databases">
        <authorList>
            <person name="Weist P."/>
        </authorList>
    </citation>
    <scope>NUCLEOTIDE SEQUENCE</scope>
</reference>
<feature type="compositionally biased region" description="Polar residues" evidence="1">
    <location>
        <begin position="223"/>
        <end position="232"/>
    </location>
</feature>
<feature type="region of interest" description="Disordered" evidence="1">
    <location>
        <begin position="180"/>
        <end position="238"/>
    </location>
</feature>
<sequence>MNTDADREREGGGHRGTDTEIITVSLCVPARSLLSDSQTQRFPLNLEPGPDNQISTNQQFSHVTSNSSCEEVHPPVRDQTHNLKATHQSPLDVTLQRTTTSAEDQTHNPLNGPVAPCAFTLGHRSHIFPFDGPRRRESKEERREEEFLTKQLRTLAGHGGSGPVAPCWPVCSRLLPHTFSHTSERSSDRAGTPRGTCSLWLETKSTGSRGPVDSAPPKVGTHNAVNGSMSQRTMEKMK</sequence>
<evidence type="ECO:0000256" key="1">
    <source>
        <dbReference type="SAM" id="MobiDB-lite"/>
    </source>
</evidence>
<evidence type="ECO:0000313" key="2">
    <source>
        <dbReference type="EMBL" id="CAB1427599.1"/>
    </source>
</evidence>
<protein>
    <submittedName>
        <fullName evidence="2">Uncharacterized protein</fullName>
    </submittedName>
</protein>